<keyword evidence="3" id="KW-1185">Reference proteome</keyword>
<sequence>MVMIEVRTYVEGTAMPEMSKQQAEEFLRDVHVGVLAVERKSNPPLAVPIWYDVDEVGDVFVWMDESSLKAKLLRKAGRATFTVQKEVDGYAYVSIEGRVTFLPPDIAVMQRIAIRYLGPDIGAQYGENSTEDGATIVVVHADRVRSFDFAG</sequence>
<dbReference type="STRING" id="410332.SAMN04488550_1211"/>
<dbReference type="InterPro" id="IPR052019">
    <property type="entry name" value="F420H2_bilvrd_red/Heme_oxyg"/>
</dbReference>
<protein>
    <submittedName>
        <fullName evidence="2">Uncharacterized protein</fullName>
    </submittedName>
</protein>
<dbReference type="eggNOG" id="COG3467">
    <property type="taxonomic scope" value="Bacteria"/>
</dbReference>
<dbReference type="Proteomes" id="UP000035009">
    <property type="component" value="Unassembled WGS sequence"/>
</dbReference>
<dbReference type="GO" id="GO:0005829">
    <property type="term" value="C:cytosol"/>
    <property type="evidence" value="ECO:0007669"/>
    <property type="project" value="TreeGrafter"/>
</dbReference>
<proteinExistence type="predicted"/>
<dbReference type="GO" id="GO:0070967">
    <property type="term" value="F:coenzyme F420 binding"/>
    <property type="evidence" value="ECO:0007669"/>
    <property type="project" value="TreeGrafter"/>
</dbReference>
<reference evidence="2 3" key="1">
    <citation type="submission" date="2013-02" db="EMBL/GenBank/DDBJ databases">
        <title>Whole genome shotgun sequence of Gordonia malaquae NBRC 108250.</title>
        <authorList>
            <person name="Yoshida I."/>
            <person name="Hosoyama A."/>
            <person name="Tsuchikane K."/>
            <person name="Ando Y."/>
            <person name="Baba S."/>
            <person name="Ohji S."/>
            <person name="Hamada M."/>
            <person name="Tamura T."/>
            <person name="Yamazoe A."/>
            <person name="Yamazaki S."/>
            <person name="Fujita N."/>
        </authorList>
    </citation>
    <scope>NUCLEOTIDE SEQUENCE [LARGE SCALE GENOMIC DNA]</scope>
    <source>
        <strain evidence="2 3">NBRC 108250</strain>
    </source>
</reference>
<dbReference type="InterPro" id="IPR012349">
    <property type="entry name" value="Split_barrel_FMN-bd"/>
</dbReference>
<evidence type="ECO:0000313" key="3">
    <source>
        <dbReference type="Proteomes" id="UP000035009"/>
    </source>
</evidence>
<dbReference type="PANTHER" id="PTHR35176">
    <property type="entry name" value="HEME OXYGENASE HI_0854-RELATED"/>
    <property type="match status" value="1"/>
</dbReference>
<keyword evidence="1" id="KW-0560">Oxidoreductase</keyword>
<dbReference type="PANTHER" id="PTHR35176:SF6">
    <property type="entry name" value="HEME OXYGENASE HI_0854-RELATED"/>
    <property type="match status" value="1"/>
</dbReference>
<dbReference type="EMBL" id="BAOP01000048">
    <property type="protein sequence ID" value="GAC81856.1"/>
    <property type="molecule type" value="Genomic_DNA"/>
</dbReference>
<accession>M3TK43</accession>
<name>M3TK43_GORML</name>
<evidence type="ECO:0000256" key="1">
    <source>
        <dbReference type="ARBA" id="ARBA00023002"/>
    </source>
</evidence>
<dbReference type="SUPFAM" id="SSF50475">
    <property type="entry name" value="FMN-binding split barrel"/>
    <property type="match status" value="1"/>
</dbReference>
<evidence type="ECO:0000313" key="2">
    <source>
        <dbReference type="EMBL" id="GAC81856.1"/>
    </source>
</evidence>
<gene>
    <name evidence="2" type="ORF">GM1_048_00020</name>
</gene>
<dbReference type="Gene3D" id="2.30.110.10">
    <property type="entry name" value="Electron Transport, Fmn-binding Protein, Chain A"/>
    <property type="match status" value="1"/>
</dbReference>
<organism evidence="2 3">
    <name type="scientific">Gordonia malaquae NBRC 108250</name>
    <dbReference type="NCBI Taxonomy" id="1223542"/>
    <lineage>
        <taxon>Bacteria</taxon>
        <taxon>Bacillati</taxon>
        <taxon>Actinomycetota</taxon>
        <taxon>Actinomycetes</taxon>
        <taxon>Mycobacteriales</taxon>
        <taxon>Gordoniaceae</taxon>
        <taxon>Gordonia</taxon>
    </lineage>
</organism>
<comment type="caution">
    <text evidence="2">The sequence shown here is derived from an EMBL/GenBank/DDBJ whole genome shotgun (WGS) entry which is preliminary data.</text>
</comment>
<dbReference type="GO" id="GO:0016627">
    <property type="term" value="F:oxidoreductase activity, acting on the CH-CH group of donors"/>
    <property type="evidence" value="ECO:0007669"/>
    <property type="project" value="TreeGrafter"/>
</dbReference>
<dbReference type="AlphaFoldDB" id="M3TK43"/>